<gene>
    <name evidence="1" type="ORF">TSA66_09745</name>
</gene>
<comment type="caution">
    <text evidence="1">The sequence shown here is derived from an EMBL/GenBank/DDBJ whole genome shotgun (WGS) entry which is preliminary data.</text>
</comment>
<dbReference type="AlphaFoldDB" id="A0A0C2BM15"/>
<dbReference type="RefSeq" id="WP_040039854.1">
    <property type="nucleotide sequence ID" value="NZ_JWJG01000028.1"/>
</dbReference>
<proteinExistence type="predicted"/>
<accession>A0A0C2BM15</accession>
<organism evidence="1 2">
    <name type="scientific">Noviherbaspirillum autotrophicum</name>
    <dbReference type="NCBI Taxonomy" id="709839"/>
    <lineage>
        <taxon>Bacteria</taxon>
        <taxon>Pseudomonadati</taxon>
        <taxon>Pseudomonadota</taxon>
        <taxon>Betaproteobacteria</taxon>
        <taxon>Burkholderiales</taxon>
        <taxon>Oxalobacteraceae</taxon>
        <taxon>Noviherbaspirillum</taxon>
    </lineage>
</organism>
<evidence type="ECO:0000313" key="2">
    <source>
        <dbReference type="Proteomes" id="UP000031572"/>
    </source>
</evidence>
<sequence>MTTYTSEQIKNLVDGKLDWDTTLRMLSMPKDAERFQMYVDTLQKKLGWKDRIVLPLGPHMYIVQQAKTKKWVTQCDCGHVFCDYRENWKLHANIYVRDNEEAMTEVYPKMMAPDTKWQVYREYYCPECGTMHDVEAPTPWYPVVHDFEPDIEAFYAEWVKLPVPERAD</sequence>
<dbReference type="Pfam" id="PF08882">
    <property type="entry name" value="Acetone_carb_G"/>
    <property type="match status" value="1"/>
</dbReference>
<protein>
    <submittedName>
        <fullName evidence="1">Acetone carboxylase subunit gamma</fullName>
    </submittedName>
</protein>
<dbReference type="STRING" id="709839.TSA66_09745"/>
<name>A0A0C2BM15_9BURK</name>
<evidence type="ECO:0000313" key="1">
    <source>
        <dbReference type="EMBL" id="KIF81029.1"/>
    </source>
</evidence>
<dbReference type="EMBL" id="JWJG01000028">
    <property type="protein sequence ID" value="KIF81029.1"/>
    <property type="molecule type" value="Genomic_DNA"/>
</dbReference>
<dbReference type="Proteomes" id="UP000031572">
    <property type="component" value="Unassembled WGS sequence"/>
</dbReference>
<dbReference type="OrthoDB" id="8688459at2"/>
<keyword evidence="2" id="KW-1185">Reference proteome</keyword>
<dbReference type="PIRSF" id="PIRSF019217">
    <property type="entry name" value="Acetone_carboxlyase_gsu"/>
    <property type="match status" value="1"/>
</dbReference>
<reference evidence="1 2" key="1">
    <citation type="submission" date="2014-12" db="EMBL/GenBank/DDBJ databases">
        <title>Denitrispirillum autotrophicum gen. nov., sp. nov., Denitrifying, Facultatively Autotrophic Bacteria Isolated from Rice Paddy Soil.</title>
        <authorList>
            <person name="Ishii S."/>
            <person name="Ashida N."/>
            <person name="Ohno H."/>
            <person name="Otsuka S."/>
            <person name="Yokota A."/>
            <person name="Senoo K."/>
        </authorList>
    </citation>
    <scope>NUCLEOTIDE SEQUENCE [LARGE SCALE GENOMIC DNA]</scope>
    <source>
        <strain evidence="1 2">TSA66</strain>
    </source>
</reference>
<dbReference type="InterPro" id="IPR016750">
    <property type="entry name" value="Aceto_COase_bsu/gsu"/>
</dbReference>